<evidence type="ECO:0000313" key="10">
    <source>
        <dbReference type="Proteomes" id="UP000321746"/>
    </source>
</evidence>
<evidence type="ECO:0000256" key="3">
    <source>
        <dbReference type="ARBA" id="ARBA00022475"/>
    </source>
</evidence>
<dbReference type="Proteomes" id="UP000321746">
    <property type="component" value="Unassembled WGS sequence"/>
</dbReference>
<dbReference type="GO" id="GO:0005886">
    <property type="term" value="C:plasma membrane"/>
    <property type="evidence" value="ECO:0007669"/>
    <property type="project" value="UniProtKB-SubCell"/>
</dbReference>
<feature type="transmembrane region" description="Helical" evidence="7">
    <location>
        <begin position="235"/>
        <end position="256"/>
    </location>
</feature>
<evidence type="ECO:0000256" key="7">
    <source>
        <dbReference type="RuleBase" id="RU363032"/>
    </source>
</evidence>
<dbReference type="GO" id="GO:0055085">
    <property type="term" value="P:transmembrane transport"/>
    <property type="evidence" value="ECO:0007669"/>
    <property type="project" value="InterPro"/>
</dbReference>
<dbReference type="PANTHER" id="PTHR30151">
    <property type="entry name" value="ALKANE SULFONATE ABC TRANSPORTER-RELATED, MEMBRANE SUBUNIT"/>
    <property type="match status" value="1"/>
</dbReference>
<keyword evidence="5 7" id="KW-1133">Transmembrane helix</keyword>
<organism evidence="9 10">
    <name type="scientific">Acetobacter oeni</name>
    <dbReference type="NCBI Taxonomy" id="304077"/>
    <lineage>
        <taxon>Bacteria</taxon>
        <taxon>Pseudomonadati</taxon>
        <taxon>Pseudomonadota</taxon>
        <taxon>Alphaproteobacteria</taxon>
        <taxon>Acetobacterales</taxon>
        <taxon>Acetobacteraceae</taxon>
        <taxon>Acetobacter</taxon>
    </lineage>
</organism>
<sequence length="265" mass="28474">MSSKIFMTRFRIFRRKGSGTRTVLGVVGLIVLLCIWQACVQFHVVPPGLLPAPTELWPAWRSEVAGGYWQHAVCDSLEHYSTGLVIGSVLGALAGLGCGAVPLADALTAGIVRFLRPIPGLAWVPFAILWFGLNTAGATFVIAISVFWINFYAAYGAVKSVDPELYEVAAAFGHSGFIARMRYVIIPASSPGLLAGLRTGLGQGWMSVVAAELFGVPGIGARMMQASSLLATDIVVVYMITMAGLYALTDFLFSFVRARLLRWQG</sequence>
<evidence type="ECO:0000256" key="1">
    <source>
        <dbReference type="ARBA" id="ARBA00004651"/>
    </source>
</evidence>
<evidence type="ECO:0000256" key="6">
    <source>
        <dbReference type="ARBA" id="ARBA00023136"/>
    </source>
</evidence>
<name>A0A511XFX0_9PROT</name>
<dbReference type="Pfam" id="PF00528">
    <property type="entry name" value="BPD_transp_1"/>
    <property type="match status" value="1"/>
</dbReference>
<evidence type="ECO:0000313" key="9">
    <source>
        <dbReference type="EMBL" id="GEN61854.1"/>
    </source>
</evidence>
<dbReference type="InterPro" id="IPR000515">
    <property type="entry name" value="MetI-like"/>
</dbReference>
<evidence type="ECO:0000256" key="5">
    <source>
        <dbReference type="ARBA" id="ARBA00022989"/>
    </source>
</evidence>
<keyword evidence="3" id="KW-1003">Cell membrane</keyword>
<reference evidence="9 10" key="1">
    <citation type="submission" date="2019-07" db="EMBL/GenBank/DDBJ databases">
        <title>Whole genome shotgun sequence of Acetobacter oeni NBRC 105207.</title>
        <authorList>
            <person name="Hosoyama A."/>
            <person name="Uohara A."/>
            <person name="Ohji S."/>
            <person name="Ichikawa N."/>
        </authorList>
    </citation>
    <scope>NUCLEOTIDE SEQUENCE [LARGE SCALE GENOMIC DNA]</scope>
    <source>
        <strain evidence="9 10">NBRC 105207</strain>
    </source>
</reference>
<keyword evidence="6 7" id="KW-0472">Membrane</keyword>
<protein>
    <submittedName>
        <fullName evidence="9">ABC transporter permease</fullName>
    </submittedName>
</protein>
<comment type="similarity">
    <text evidence="7">Belongs to the binding-protein-dependent transport system permease family.</text>
</comment>
<keyword evidence="10" id="KW-1185">Reference proteome</keyword>
<keyword evidence="4 7" id="KW-0812">Transmembrane</keyword>
<keyword evidence="2 7" id="KW-0813">Transport</keyword>
<gene>
    <name evidence="9" type="ORF">AOE01nite_00780</name>
</gene>
<dbReference type="PROSITE" id="PS50928">
    <property type="entry name" value="ABC_TM1"/>
    <property type="match status" value="1"/>
</dbReference>
<dbReference type="Gene3D" id="1.10.3720.10">
    <property type="entry name" value="MetI-like"/>
    <property type="match status" value="1"/>
</dbReference>
<evidence type="ECO:0000256" key="2">
    <source>
        <dbReference type="ARBA" id="ARBA00022448"/>
    </source>
</evidence>
<comment type="caution">
    <text evidence="9">The sequence shown here is derived from an EMBL/GenBank/DDBJ whole genome shotgun (WGS) entry which is preliminary data.</text>
</comment>
<feature type="transmembrane region" description="Helical" evidence="7">
    <location>
        <begin position="85"/>
        <end position="107"/>
    </location>
</feature>
<dbReference type="InterPro" id="IPR035906">
    <property type="entry name" value="MetI-like_sf"/>
</dbReference>
<dbReference type="EMBL" id="BJYG01000001">
    <property type="protein sequence ID" value="GEN61854.1"/>
    <property type="molecule type" value="Genomic_DNA"/>
</dbReference>
<feature type="transmembrane region" description="Helical" evidence="7">
    <location>
        <begin position="21"/>
        <end position="44"/>
    </location>
</feature>
<accession>A0A511XFX0</accession>
<dbReference type="AlphaFoldDB" id="A0A511XFX0"/>
<evidence type="ECO:0000256" key="4">
    <source>
        <dbReference type="ARBA" id="ARBA00022692"/>
    </source>
</evidence>
<dbReference type="SUPFAM" id="SSF161098">
    <property type="entry name" value="MetI-like"/>
    <property type="match status" value="1"/>
</dbReference>
<proteinExistence type="inferred from homology"/>
<evidence type="ECO:0000259" key="8">
    <source>
        <dbReference type="PROSITE" id="PS50928"/>
    </source>
</evidence>
<dbReference type="PANTHER" id="PTHR30151:SF38">
    <property type="entry name" value="ALIPHATIC SULFONATES TRANSPORT PERMEASE PROTEIN SSUC-RELATED"/>
    <property type="match status" value="1"/>
</dbReference>
<comment type="subcellular location">
    <subcellularLocation>
        <location evidence="1 7">Cell membrane</location>
        <topology evidence="1 7">Multi-pass membrane protein</topology>
    </subcellularLocation>
</comment>
<feature type="domain" description="ABC transmembrane type-1" evidence="8">
    <location>
        <begin position="73"/>
        <end position="257"/>
    </location>
</feature>